<proteinExistence type="predicted"/>
<feature type="non-terminal residue" evidence="1">
    <location>
        <position position="72"/>
    </location>
</feature>
<name>A0A7L0E425_TROML</name>
<dbReference type="Proteomes" id="UP000550660">
    <property type="component" value="Unassembled WGS sequence"/>
</dbReference>
<organism evidence="1 2">
    <name type="scientific">Trogon melanurus</name>
    <name type="common">Black-tailed trogon</name>
    <dbReference type="NCBI Taxonomy" id="56311"/>
    <lineage>
        <taxon>Eukaryota</taxon>
        <taxon>Metazoa</taxon>
        <taxon>Chordata</taxon>
        <taxon>Craniata</taxon>
        <taxon>Vertebrata</taxon>
        <taxon>Euteleostomi</taxon>
        <taxon>Archelosauria</taxon>
        <taxon>Archosauria</taxon>
        <taxon>Dinosauria</taxon>
        <taxon>Saurischia</taxon>
        <taxon>Theropoda</taxon>
        <taxon>Coelurosauria</taxon>
        <taxon>Aves</taxon>
        <taxon>Neognathae</taxon>
        <taxon>Neoaves</taxon>
        <taxon>Telluraves</taxon>
        <taxon>Coraciimorphae</taxon>
        <taxon>Trogoniformes</taxon>
        <taxon>Trogonidae</taxon>
        <taxon>Trogon</taxon>
    </lineage>
</organism>
<accession>A0A7L0E425</accession>
<protein>
    <submittedName>
        <fullName evidence="1">TRHDE protein</fullName>
    </submittedName>
</protein>
<reference evidence="1 2" key="1">
    <citation type="submission" date="2019-09" db="EMBL/GenBank/DDBJ databases">
        <title>Bird 10,000 Genomes (B10K) Project - Family phase.</title>
        <authorList>
            <person name="Zhang G."/>
        </authorList>
    </citation>
    <scope>NUCLEOTIDE SEQUENCE [LARGE SCALE GENOMIC DNA]</scope>
    <source>
        <strain evidence="1">B10K-DU-007-40</strain>
        <tissue evidence="1">Mixed tissue sample</tissue>
    </source>
</reference>
<feature type="non-terminal residue" evidence="1">
    <location>
        <position position="1"/>
    </location>
</feature>
<keyword evidence="2" id="KW-1185">Reference proteome</keyword>
<sequence>EALFMNSKLVSGVTEFLNTEAELRELKNFIKSYEGGAAASFSRAVETVEANVRWQKLYKEELFQWLRKSLTH</sequence>
<evidence type="ECO:0000313" key="2">
    <source>
        <dbReference type="Proteomes" id="UP000550660"/>
    </source>
</evidence>
<gene>
    <name evidence="1" type="primary">Trhde</name>
    <name evidence="1" type="ORF">TROMEL_R00808</name>
</gene>
<comment type="caution">
    <text evidence="1">The sequence shown here is derived from an EMBL/GenBank/DDBJ whole genome shotgun (WGS) entry which is preliminary data.</text>
</comment>
<dbReference type="EMBL" id="VXAG01000237">
    <property type="protein sequence ID" value="NXJ77756.1"/>
    <property type="molecule type" value="Genomic_DNA"/>
</dbReference>
<dbReference type="OrthoDB" id="6750768at2759"/>
<evidence type="ECO:0000313" key="1">
    <source>
        <dbReference type="EMBL" id="NXJ77756.1"/>
    </source>
</evidence>
<dbReference type="Gene3D" id="1.25.50.20">
    <property type="match status" value="1"/>
</dbReference>
<dbReference type="AlphaFoldDB" id="A0A7L0E425"/>